<dbReference type="AlphaFoldDB" id="A0A6B8W208"/>
<keyword evidence="8" id="KW-1185">Reference proteome</keyword>
<feature type="transmembrane region" description="Helical" evidence="5">
    <location>
        <begin position="45"/>
        <end position="63"/>
    </location>
</feature>
<evidence type="ECO:0000256" key="4">
    <source>
        <dbReference type="ARBA" id="ARBA00023136"/>
    </source>
</evidence>
<keyword evidence="3 5" id="KW-1133">Transmembrane helix</keyword>
<name>A0A6B8W208_9CORY</name>
<dbReference type="RefSeq" id="WP_156229659.1">
    <property type="nucleotide sequence ID" value="NZ_CP046455.1"/>
</dbReference>
<protein>
    <submittedName>
        <fullName evidence="7">Inner membrane protein YidG</fullName>
    </submittedName>
</protein>
<dbReference type="Pfam" id="PF02656">
    <property type="entry name" value="DUF202"/>
    <property type="match status" value="1"/>
</dbReference>
<organism evidence="7 8">
    <name type="scientific">Corynebacterium occultum</name>
    <dbReference type="NCBI Taxonomy" id="2675219"/>
    <lineage>
        <taxon>Bacteria</taxon>
        <taxon>Bacillati</taxon>
        <taxon>Actinomycetota</taxon>
        <taxon>Actinomycetes</taxon>
        <taxon>Mycobacteriales</taxon>
        <taxon>Corynebacteriaceae</taxon>
        <taxon>Corynebacterium</taxon>
    </lineage>
</organism>
<dbReference type="InterPro" id="IPR003807">
    <property type="entry name" value="DUF202"/>
</dbReference>
<keyword evidence="4 5" id="KW-0472">Membrane</keyword>
<dbReference type="EMBL" id="CP046455">
    <property type="protein sequence ID" value="QGU06047.1"/>
    <property type="molecule type" value="Genomic_DNA"/>
</dbReference>
<reference evidence="7 8" key="1">
    <citation type="submission" date="2019-11" db="EMBL/GenBank/DDBJ databases">
        <title>Complete genome sequence of Corynebacterium kalinowskii 1959, a novel Corynebacterium species isolated from soil of a small paddock in Vilsendorf, Germany.</title>
        <authorList>
            <person name="Schaffert L."/>
            <person name="Ruwe M."/>
            <person name="Milse J."/>
            <person name="Hanuschka K."/>
            <person name="Ortseifen V."/>
            <person name="Droste J."/>
            <person name="Brandt D."/>
            <person name="Schlueter L."/>
            <person name="Kutter Y."/>
            <person name="Vinke S."/>
            <person name="Viehoefer P."/>
            <person name="Jacob L."/>
            <person name="Luebke N.-C."/>
            <person name="Schulte-Berndt E."/>
            <person name="Hain C."/>
            <person name="Linder M."/>
            <person name="Schmidt P."/>
            <person name="Wollenschlaeger L."/>
            <person name="Luttermann T."/>
            <person name="Thieme E."/>
            <person name="Hassa J."/>
            <person name="Haak M."/>
            <person name="Wittchen M."/>
            <person name="Mentz A."/>
            <person name="Persicke M."/>
            <person name="Busche T."/>
            <person name="Ruckert C."/>
        </authorList>
    </citation>
    <scope>NUCLEOTIDE SEQUENCE [LARGE SCALE GENOMIC DNA]</scope>
    <source>
        <strain evidence="7 8">2039</strain>
    </source>
</reference>
<evidence type="ECO:0000313" key="8">
    <source>
        <dbReference type="Proteomes" id="UP000424462"/>
    </source>
</evidence>
<evidence type="ECO:0000259" key="6">
    <source>
        <dbReference type="Pfam" id="PF02656"/>
    </source>
</evidence>
<keyword evidence="2 5" id="KW-0812">Transmembrane</keyword>
<evidence type="ECO:0000256" key="1">
    <source>
        <dbReference type="ARBA" id="ARBA00004127"/>
    </source>
</evidence>
<evidence type="ECO:0000256" key="2">
    <source>
        <dbReference type="ARBA" id="ARBA00022692"/>
    </source>
</evidence>
<evidence type="ECO:0000256" key="5">
    <source>
        <dbReference type="SAM" id="Phobius"/>
    </source>
</evidence>
<dbReference type="KEGG" id="cok:COCCU_00395"/>
<proteinExistence type="predicted"/>
<dbReference type="Proteomes" id="UP000424462">
    <property type="component" value="Chromosome"/>
</dbReference>
<accession>A0A6B8W208</accession>
<dbReference type="GO" id="GO:0012505">
    <property type="term" value="C:endomembrane system"/>
    <property type="evidence" value="ECO:0007669"/>
    <property type="project" value="UniProtKB-SubCell"/>
</dbReference>
<gene>
    <name evidence="7" type="primary">yidG</name>
    <name evidence="7" type="ORF">COCCU_00395</name>
</gene>
<evidence type="ECO:0000256" key="3">
    <source>
        <dbReference type="ARBA" id="ARBA00022989"/>
    </source>
</evidence>
<feature type="domain" description="DUF202" evidence="6">
    <location>
        <begin position="9"/>
        <end position="70"/>
    </location>
</feature>
<sequence length="108" mass="11657">MPQTVLHDDPGLQPERTSLAWARTTVSYSVATAILLRWLPHYGMLMVGMIALMALTALGIYLSQRPRYRASARGLAGGQVKPQLGAVMAMTLGMLLFGLVGIFLILGT</sequence>
<comment type="subcellular location">
    <subcellularLocation>
        <location evidence="1">Endomembrane system</location>
        <topology evidence="1">Multi-pass membrane protein</topology>
    </subcellularLocation>
</comment>
<feature type="transmembrane region" description="Helical" evidence="5">
    <location>
        <begin position="84"/>
        <end position="106"/>
    </location>
</feature>
<evidence type="ECO:0000313" key="7">
    <source>
        <dbReference type="EMBL" id="QGU06047.1"/>
    </source>
</evidence>